<protein>
    <submittedName>
        <fullName evidence="4">PH domain-containing protein</fullName>
    </submittedName>
</protein>
<evidence type="ECO:0000313" key="3">
    <source>
        <dbReference type="EMBL" id="USB37457.1"/>
    </source>
</evidence>
<evidence type="ECO:0000259" key="2">
    <source>
        <dbReference type="Pfam" id="PF14470"/>
    </source>
</evidence>
<proteinExistence type="predicted"/>
<gene>
    <name evidence="3" type="ORF">M5J11_02785</name>
    <name evidence="4" type="ORF">PG365_17140</name>
</gene>
<dbReference type="Pfam" id="PF14470">
    <property type="entry name" value="bPH_3"/>
    <property type="match status" value="1"/>
</dbReference>
<evidence type="ECO:0000313" key="6">
    <source>
        <dbReference type="Proteomes" id="UP001222403"/>
    </source>
</evidence>
<accession>A0AAX3RZH9</accession>
<dbReference type="Proteomes" id="UP001222403">
    <property type="component" value="Chromosome"/>
</dbReference>
<name>A0AAX3RZH9_9GAMM</name>
<dbReference type="InterPro" id="IPR039519">
    <property type="entry name" value="YokE-like_PH"/>
</dbReference>
<dbReference type="RefSeq" id="WP_154635678.1">
    <property type="nucleotide sequence ID" value="NZ_CP097327.1"/>
</dbReference>
<dbReference type="InterPro" id="IPR018649">
    <property type="entry name" value="SHOCT"/>
</dbReference>
<feature type="domain" description="YokE-like PH" evidence="2">
    <location>
        <begin position="42"/>
        <end position="134"/>
    </location>
</feature>
<dbReference type="EMBL" id="CP097327">
    <property type="protein sequence ID" value="USB37457.1"/>
    <property type="molecule type" value="Genomic_DNA"/>
</dbReference>
<keyword evidence="5" id="KW-1185">Reference proteome</keyword>
<sequence length="187" mass="21295">MIDYKKCNKEQLKYEFERLAALSKYKPTFGVFDIFSKLPDLLNINEQPLCVNAGLVKSNVWLVVPTDLRLIFIHKKPGFLHKKIESSFISYENITSVDSSSGFTGGKIIISTAGMKYEINKLRKDSVSPLVSTILNRKHNTETQKKPDIESASQDDLLLKLEKLGELKEKGILTEEEFKEQKARLIS</sequence>
<organism evidence="4 6">
    <name type="scientific">Providencia vermicola</name>
    <dbReference type="NCBI Taxonomy" id="333965"/>
    <lineage>
        <taxon>Bacteria</taxon>
        <taxon>Pseudomonadati</taxon>
        <taxon>Pseudomonadota</taxon>
        <taxon>Gammaproteobacteria</taxon>
        <taxon>Enterobacterales</taxon>
        <taxon>Morganellaceae</taxon>
        <taxon>Providencia</taxon>
    </lineage>
</organism>
<evidence type="ECO:0000313" key="5">
    <source>
        <dbReference type="Proteomes" id="UP001057142"/>
    </source>
</evidence>
<reference evidence="3" key="1">
    <citation type="journal article" date="2022" name="Front. Microbiol.">
        <title>Identification of a novel aminoglycoside O-nucleotidyltransferase AadA33 in Providencia vermicola.</title>
        <authorList>
            <person name="Feng C."/>
            <person name="Gao M."/>
            <person name="Jiang W."/>
            <person name="Shi W."/>
            <person name="Li A."/>
            <person name="Liu S."/>
            <person name="Zhang L."/>
            <person name="Zhang X."/>
            <person name="Li Q."/>
            <person name="Lin H."/>
            <person name="Lu J."/>
            <person name="Li K."/>
            <person name="Zhang H."/>
            <person name="Hu Y."/>
            <person name="Bao Q."/>
            <person name="Lin X."/>
        </authorList>
    </citation>
    <scope>NUCLEOTIDE SEQUENCE</scope>
    <source>
        <strain evidence="3">P13</strain>
    </source>
</reference>
<evidence type="ECO:0000313" key="4">
    <source>
        <dbReference type="EMBL" id="WFC06390.1"/>
    </source>
</evidence>
<feature type="domain" description="SHOCT" evidence="1">
    <location>
        <begin position="160"/>
        <end position="185"/>
    </location>
</feature>
<dbReference type="AlphaFoldDB" id="A0AAX3RZH9"/>
<dbReference type="EMBL" id="CP116222">
    <property type="protein sequence ID" value="WFC06390.1"/>
    <property type="molecule type" value="Genomic_DNA"/>
</dbReference>
<dbReference type="Proteomes" id="UP001057142">
    <property type="component" value="Chromosome"/>
</dbReference>
<evidence type="ECO:0000259" key="1">
    <source>
        <dbReference type="Pfam" id="PF09851"/>
    </source>
</evidence>
<reference evidence="4" key="2">
    <citation type="submission" date="2023-01" db="EMBL/GenBank/DDBJ databases">
        <title>The prevalence of carbapenem-resistant bacteria in aquaculture in China and the genetic diversity of carbapenem-resistant genes.</title>
        <authorList>
            <person name="Wen R."/>
        </authorList>
    </citation>
    <scope>NUCLEOTIDE SEQUENCE</scope>
    <source>
        <strain evidence="4">PVA41-chromosome</strain>
    </source>
</reference>
<dbReference type="Pfam" id="PF09851">
    <property type="entry name" value="SHOCT"/>
    <property type="match status" value="1"/>
</dbReference>